<reference evidence="1" key="1">
    <citation type="submission" date="2014-11" db="EMBL/GenBank/DDBJ databases">
        <authorList>
            <person name="Amaro Gonzalez C."/>
        </authorList>
    </citation>
    <scope>NUCLEOTIDE SEQUENCE</scope>
</reference>
<evidence type="ECO:0000313" key="1">
    <source>
        <dbReference type="EMBL" id="JAH19782.1"/>
    </source>
</evidence>
<reference evidence="1" key="2">
    <citation type="journal article" date="2015" name="Fish Shellfish Immunol.">
        <title>Early steps in the European eel (Anguilla anguilla)-Vibrio vulnificus interaction in the gills: Role of the RtxA13 toxin.</title>
        <authorList>
            <person name="Callol A."/>
            <person name="Pajuelo D."/>
            <person name="Ebbesson L."/>
            <person name="Teles M."/>
            <person name="MacKenzie S."/>
            <person name="Amaro C."/>
        </authorList>
    </citation>
    <scope>NUCLEOTIDE SEQUENCE</scope>
</reference>
<dbReference type="EMBL" id="GBXM01088795">
    <property type="protein sequence ID" value="JAH19782.1"/>
    <property type="molecule type" value="Transcribed_RNA"/>
</dbReference>
<organism evidence="1">
    <name type="scientific">Anguilla anguilla</name>
    <name type="common">European freshwater eel</name>
    <name type="synonym">Muraena anguilla</name>
    <dbReference type="NCBI Taxonomy" id="7936"/>
    <lineage>
        <taxon>Eukaryota</taxon>
        <taxon>Metazoa</taxon>
        <taxon>Chordata</taxon>
        <taxon>Craniata</taxon>
        <taxon>Vertebrata</taxon>
        <taxon>Euteleostomi</taxon>
        <taxon>Actinopterygii</taxon>
        <taxon>Neopterygii</taxon>
        <taxon>Teleostei</taxon>
        <taxon>Anguilliformes</taxon>
        <taxon>Anguillidae</taxon>
        <taxon>Anguilla</taxon>
    </lineage>
</organism>
<protein>
    <submittedName>
        <fullName evidence="1">Uncharacterized protein</fullName>
    </submittedName>
</protein>
<name>A0A0E9QTN6_ANGAN</name>
<accession>A0A0E9QTN6</accession>
<sequence length="29" mass="3360">MEWKQTFLVKTGRFASANQSTITNVNYHS</sequence>
<dbReference type="AlphaFoldDB" id="A0A0E9QTN6"/>
<proteinExistence type="predicted"/>